<evidence type="ECO:0000256" key="1">
    <source>
        <dbReference type="SAM" id="MobiDB-lite"/>
    </source>
</evidence>
<organism evidence="2 3">
    <name type="scientific">Thiothrix nivea (strain ATCC 35100 / DSM 5205 / JP2)</name>
    <dbReference type="NCBI Taxonomy" id="870187"/>
    <lineage>
        <taxon>Bacteria</taxon>
        <taxon>Pseudomonadati</taxon>
        <taxon>Pseudomonadota</taxon>
        <taxon>Gammaproteobacteria</taxon>
        <taxon>Thiotrichales</taxon>
        <taxon>Thiotrichaceae</taxon>
        <taxon>Thiothrix</taxon>
    </lineage>
</organism>
<protein>
    <submittedName>
        <fullName evidence="2">Uncharacterized protein</fullName>
    </submittedName>
</protein>
<keyword evidence="3" id="KW-1185">Reference proteome</keyword>
<reference evidence="3" key="1">
    <citation type="journal article" date="2011" name="Stand. Genomic Sci.">
        <title>Genome sequence of the filamentous, gliding Thiothrix nivea neotype strain (JP2(T)).</title>
        <authorList>
            <person name="Lapidus A."/>
            <person name="Nolan M."/>
            <person name="Lucas S."/>
            <person name="Glavina Del Rio T."/>
            <person name="Tice H."/>
            <person name="Cheng J.F."/>
            <person name="Tapia R."/>
            <person name="Han C."/>
            <person name="Goodwin L."/>
            <person name="Pitluck S."/>
            <person name="Liolios K."/>
            <person name="Pagani I."/>
            <person name="Ivanova N."/>
            <person name="Huntemann M."/>
            <person name="Mavromatis K."/>
            <person name="Mikhailova N."/>
            <person name="Pati A."/>
            <person name="Chen A."/>
            <person name="Palaniappan K."/>
            <person name="Land M."/>
            <person name="Brambilla E.M."/>
            <person name="Rohde M."/>
            <person name="Abt B."/>
            <person name="Verbarg S."/>
            <person name="Goker M."/>
            <person name="Bristow J."/>
            <person name="Eisen J.A."/>
            <person name="Markowitz V."/>
            <person name="Hugenholtz P."/>
            <person name="Kyrpides N.C."/>
            <person name="Klenk H.P."/>
            <person name="Woyke T."/>
        </authorList>
    </citation>
    <scope>NUCLEOTIDE SEQUENCE [LARGE SCALE GENOMIC DNA]</scope>
    <source>
        <strain evidence="3">ATCC 35100 / DSM 5205 / JP2</strain>
    </source>
</reference>
<accession>A0A656HD39</accession>
<dbReference type="AlphaFoldDB" id="A0A656HD39"/>
<dbReference type="EMBL" id="JH651384">
    <property type="protein sequence ID" value="EIJ33370.1"/>
    <property type="molecule type" value="Genomic_DNA"/>
</dbReference>
<feature type="region of interest" description="Disordered" evidence="1">
    <location>
        <begin position="32"/>
        <end position="56"/>
    </location>
</feature>
<gene>
    <name evidence="2" type="ORF">Thini_0733</name>
</gene>
<dbReference type="RefSeq" id="WP_002707324.1">
    <property type="nucleotide sequence ID" value="NZ_JH651384.1"/>
</dbReference>
<evidence type="ECO:0000313" key="2">
    <source>
        <dbReference type="EMBL" id="EIJ33370.1"/>
    </source>
</evidence>
<proteinExistence type="predicted"/>
<dbReference type="Proteomes" id="UP000005317">
    <property type="component" value="Unassembled WGS sequence"/>
</dbReference>
<sequence>MTIEQRPPDPARVAIVQRITHCTEQKAAKVIRKLDEHDTQQPPNTSNGENSGGYASLPDLLPVGKAALVSAGYDPEEAGYILSKLFAGLAAEHGGKRLYLPKADKITQRIQECL</sequence>
<feature type="compositionally biased region" description="Polar residues" evidence="1">
    <location>
        <begin position="40"/>
        <end position="49"/>
    </location>
</feature>
<name>A0A656HD39_THINJ</name>
<evidence type="ECO:0000313" key="3">
    <source>
        <dbReference type="Proteomes" id="UP000005317"/>
    </source>
</evidence>